<evidence type="ECO:0000256" key="7">
    <source>
        <dbReference type="SAM" id="Phobius"/>
    </source>
</evidence>
<feature type="transmembrane region" description="Helical" evidence="7">
    <location>
        <begin position="297"/>
        <end position="317"/>
    </location>
</feature>
<dbReference type="GO" id="GO:0070069">
    <property type="term" value="C:cytochrome complex"/>
    <property type="evidence" value="ECO:0007669"/>
    <property type="project" value="TreeGrafter"/>
</dbReference>
<dbReference type="RefSeq" id="WP_086745408.1">
    <property type="nucleotide sequence ID" value="NZ_MWPV01000006.1"/>
</dbReference>
<keyword evidence="3" id="KW-1003">Cell membrane</keyword>
<dbReference type="EMBL" id="MWPV01000006">
    <property type="protein sequence ID" value="OUL56436.1"/>
    <property type="molecule type" value="Genomic_DNA"/>
</dbReference>
<accession>A0A244CLP6</accession>
<evidence type="ECO:0000313" key="9">
    <source>
        <dbReference type="Proteomes" id="UP000194841"/>
    </source>
</evidence>
<sequence>MLDQSLLAIIFVALMGLSILLYAILDGYDLGVGMLIPLDDDAQSDTMIASIGPFWDANETWLVLAVGLMLIAFPAAHSMVLKALYLPAVLLLIGLIMRGVAFDFRAKAVFSHKPTWNKVFKFGSLIASLSQGYMLGLYIMAFEQTWQAYAFACLSALGVAAAYSFIGACWLVMKTEHQLQQCAISWAKKTGVISFIGILLVSLVNLGLDATIFAKWFSWPNGLWLLPLPIICGLLFCFAFVSLQRLTIHPTLACWHPFMATVGIFSLSFFALGFSFFPDIVPGKLTIWQAVAAPESLSFLFWGAIVVIPTILLYTAFSYRVFWGKVQDLKYY</sequence>
<dbReference type="GO" id="GO:0005886">
    <property type="term" value="C:plasma membrane"/>
    <property type="evidence" value="ECO:0007669"/>
    <property type="project" value="UniProtKB-SubCell"/>
</dbReference>
<evidence type="ECO:0000256" key="2">
    <source>
        <dbReference type="ARBA" id="ARBA00007543"/>
    </source>
</evidence>
<evidence type="ECO:0000256" key="5">
    <source>
        <dbReference type="ARBA" id="ARBA00022989"/>
    </source>
</evidence>
<dbReference type="PANTHER" id="PTHR43141:SF2">
    <property type="entry name" value="BLR3729 PROTEIN"/>
    <property type="match status" value="1"/>
</dbReference>
<evidence type="ECO:0000256" key="1">
    <source>
        <dbReference type="ARBA" id="ARBA00004651"/>
    </source>
</evidence>
<evidence type="ECO:0000256" key="4">
    <source>
        <dbReference type="ARBA" id="ARBA00022692"/>
    </source>
</evidence>
<feature type="transmembrane region" description="Helical" evidence="7">
    <location>
        <begin position="255"/>
        <end position="277"/>
    </location>
</feature>
<dbReference type="InterPro" id="IPR003317">
    <property type="entry name" value="Cyt-d_oxidase_su2"/>
</dbReference>
<dbReference type="GO" id="GO:0019646">
    <property type="term" value="P:aerobic electron transport chain"/>
    <property type="evidence" value="ECO:0007669"/>
    <property type="project" value="TreeGrafter"/>
</dbReference>
<comment type="similarity">
    <text evidence="2">Belongs to the cytochrome ubiquinol oxidase subunit 2 family.</text>
</comment>
<evidence type="ECO:0000256" key="3">
    <source>
        <dbReference type="ARBA" id="ARBA00022475"/>
    </source>
</evidence>
<dbReference type="GO" id="GO:0009055">
    <property type="term" value="F:electron transfer activity"/>
    <property type="evidence" value="ECO:0007669"/>
    <property type="project" value="TreeGrafter"/>
</dbReference>
<feature type="transmembrane region" description="Helical" evidence="7">
    <location>
        <begin position="6"/>
        <end position="25"/>
    </location>
</feature>
<dbReference type="GO" id="GO:0016682">
    <property type="term" value="F:oxidoreductase activity, acting on diphenols and related substances as donors, oxygen as acceptor"/>
    <property type="evidence" value="ECO:0007669"/>
    <property type="project" value="TreeGrafter"/>
</dbReference>
<gene>
    <name evidence="8" type="ORF">B1199_17365</name>
</gene>
<keyword evidence="9" id="KW-1185">Reference proteome</keyword>
<keyword evidence="5 7" id="KW-1133">Transmembrane helix</keyword>
<keyword evidence="4 7" id="KW-0812">Transmembrane</keyword>
<feature type="transmembrane region" description="Helical" evidence="7">
    <location>
        <begin position="148"/>
        <end position="172"/>
    </location>
</feature>
<evidence type="ECO:0000256" key="6">
    <source>
        <dbReference type="ARBA" id="ARBA00023136"/>
    </source>
</evidence>
<dbReference type="Pfam" id="PF02322">
    <property type="entry name" value="Cyt_bd_oxida_II"/>
    <property type="match status" value="1"/>
</dbReference>
<proteinExistence type="inferred from homology"/>
<feature type="transmembrane region" description="Helical" evidence="7">
    <location>
        <begin position="192"/>
        <end position="217"/>
    </location>
</feature>
<organism evidence="8 9">
    <name type="scientific">Pseudoalteromonas ulvae</name>
    <dbReference type="NCBI Taxonomy" id="107327"/>
    <lineage>
        <taxon>Bacteria</taxon>
        <taxon>Pseudomonadati</taxon>
        <taxon>Pseudomonadota</taxon>
        <taxon>Gammaproteobacteria</taxon>
        <taxon>Alteromonadales</taxon>
        <taxon>Pseudoalteromonadaceae</taxon>
        <taxon>Pseudoalteromonas</taxon>
    </lineage>
</organism>
<reference evidence="8 9" key="1">
    <citation type="submission" date="2017-02" db="EMBL/GenBank/DDBJ databases">
        <title>Pseudoalteromonas ulvae TC14 Genome.</title>
        <authorList>
            <person name="Molmeret M."/>
        </authorList>
    </citation>
    <scope>NUCLEOTIDE SEQUENCE [LARGE SCALE GENOMIC DNA]</scope>
    <source>
        <strain evidence="8">TC14</strain>
    </source>
</reference>
<feature type="transmembrane region" description="Helical" evidence="7">
    <location>
        <begin position="122"/>
        <end position="142"/>
    </location>
</feature>
<dbReference type="OrthoDB" id="9776710at2"/>
<comment type="subcellular location">
    <subcellularLocation>
        <location evidence="1">Cell membrane</location>
        <topology evidence="1">Multi-pass membrane protein</topology>
    </subcellularLocation>
</comment>
<comment type="caution">
    <text evidence="8">The sequence shown here is derived from an EMBL/GenBank/DDBJ whole genome shotgun (WGS) entry which is preliminary data.</text>
</comment>
<keyword evidence="6 7" id="KW-0472">Membrane</keyword>
<feature type="transmembrane region" description="Helical" evidence="7">
    <location>
        <begin position="223"/>
        <end position="243"/>
    </location>
</feature>
<protein>
    <submittedName>
        <fullName evidence="8">Cytochrome BD ubiquinol oxidase subunit II</fullName>
    </submittedName>
</protein>
<dbReference type="AlphaFoldDB" id="A0A244CLP6"/>
<name>A0A244CLP6_PSEDV</name>
<feature type="transmembrane region" description="Helical" evidence="7">
    <location>
        <begin position="83"/>
        <end position="101"/>
    </location>
</feature>
<dbReference type="PANTHER" id="PTHR43141">
    <property type="entry name" value="CYTOCHROME BD2 SUBUNIT II"/>
    <property type="match status" value="1"/>
</dbReference>
<dbReference type="Proteomes" id="UP000194841">
    <property type="component" value="Unassembled WGS sequence"/>
</dbReference>
<evidence type="ECO:0000313" key="8">
    <source>
        <dbReference type="EMBL" id="OUL56436.1"/>
    </source>
</evidence>